<name>A0A9W7SYT0_9PEZI</name>
<organism evidence="1 2">
    <name type="scientific">Teratosphaeria destructans</name>
    <dbReference type="NCBI Taxonomy" id="418781"/>
    <lineage>
        <taxon>Eukaryota</taxon>
        <taxon>Fungi</taxon>
        <taxon>Dikarya</taxon>
        <taxon>Ascomycota</taxon>
        <taxon>Pezizomycotina</taxon>
        <taxon>Dothideomycetes</taxon>
        <taxon>Dothideomycetidae</taxon>
        <taxon>Mycosphaerellales</taxon>
        <taxon>Teratosphaeriaceae</taxon>
        <taxon>Teratosphaeria</taxon>
    </lineage>
</organism>
<accession>A0A9W7SYT0</accession>
<evidence type="ECO:0000313" key="2">
    <source>
        <dbReference type="Proteomes" id="UP001138500"/>
    </source>
</evidence>
<protein>
    <submittedName>
        <fullName evidence="1">Uncharacterized protein</fullName>
    </submittedName>
</protein>
<dbReference type="EMBL" id="RIBY02000480">
    <property type="protein sequence ID" value="KAH9842065.1"/>
    <property type="molecule type" value="Genomic_DNA"/>
</dbReference>
<dbReference type="AlphaFoldDB" id="A0A9W7SYT0"/>
<proteinExistence type="predicted"/>
<gene>
    <name evidence="1" type="ORF">Tdes44962_MAKER07725</name>
</gene>
<reference evidence="1 2" key="2">
    <citation type="journal article" date="2021" name="Curr. Genet.">
        <title>Genetic response to nitrogen starvation in the aggressive Eucalyptus foliar pathogen Teratosphaeria destructans.</title>
        <authorList>
            <person name="Havenga M."/>
            <person name="Wingfield B.D."/>
            <person name="Wingfield M.J."/>
            <person name="Dreyer L.L."/>
            <person name="Roets F."/>
            <person name="Aylward J."/>
        </authorList>
    </citation>
    <scope>NUCLEOTIDE SEQUENCE [LARGE SCALE GENOMIC DNA]</scope>
    <source>
        <strain evidence="1">CMW44962</strain>
    </source>
</reference>
<comment type="caution">
    <text evidence="1">The sequence shown here is derived from an EMBL/GenBank/DDBJ whole genome shotgun (WGS) entry which is preliminary data.</text>
</comment>
<evidence type="ECO:0000313" key="1">
    <source>
        <dbReference type="EMBL" id="KAH9842065.1"/>
    </source>
</evidence>
<sequence length="108" mass="11515">MLVFESGAGDQLLTGHVDSLRFLQEAIVISSSVRDYGVDIGCQQAVKLMPSMQYEAMPVQSEILRGSVESNARRPDELETNAGAAMLVQPAWVDGASEEADGLVSDAS</sequence>
<dbReference type="Proteomes" id="UP001138500">
    <property type="component" value="Unassembled WGS sequence"/>
</dbReference>
<keyword evidence="2" id="KW-1185">Reference proteome</keyword>
<reference evidence="1 2" key="1">
    <citation type="journal article" date="2018" name="IMA Fungus">
        <title>IMA Genome-F 10: Nine draft genome sequences of Claviceps purpurea s.lat., including C. arundinis, C. humidiphila, and C. cf. spartinae, pseudomolecules for the pitch canker pathogen Fusarium circinatum, draft genome of Davidsoniella eucalypti, Grosmannia galeiformis, Quambalaria eucalypti, and Teratosphaeria destructans.</title>
        <authorList>
            <person name="Wingfield B.D."/>
            <person name="Liu M."/>
            <person name="Nguyen H.D."/>
            <person name="Lane F.A."/>
            <person name="Morgan S.W."/>
            <person name="De Vos L."/>
            <person name="Wilken P.M."/>
            <person name="Duong T.A."/>
            <person name="Aylward J."/>
            <person name="Coetzee M.P."/>
            <person name="Dadej K."/>
            <person name="De Beer Z.W."/>
            <person name="Findlay W."/>
            <person name="Havenga M."/>
            <person name="Kolarik M."/>
            <person name="Menzies J.G."/>
            <person name="Naidoo K."/>
            <person name="Pochopski O."/>
            <person name="Shoukouhi P."/>
            <person name="Santana Q.C."/>
            <person name="Seifert K.A."/>
            <person name="Soal N."/>
            <person name="Steenkamp E.T."/>
            <person name="Tatham C.T."/>
            <person name="van der Nest M.A."/>
            <person name="Wingfield M.J."/>
        </authorList>
    </citation>
    <scope>NUCLEOTIDE SEQUENCE [LARGE SCALE GENOMIC DNA]</scope>
    <source>
        <strain evidence="1">CMW44962</strain>
    </source>
</reference>